<dbReference type="InterPro" id="IPR008928">
    <property type="entry name" value="6-hairpin_glycosidase_sf"/>
</dbReference>
<dbReference type="AlphaFoldDB" id="X1CJD6"/>
<name>X1CJD6_9ZZZZ</name>
<dbReference type="EMBL" id="BART01020858">
    <property type="protein sequence ID" value="GAG93152.1"/>
    <property type="molecule type" value="Genomic_DNA"/>
</dbReference>
<proteinExistence type="predicted"/>
<organism evidence="1">
    <name type="scientific">marine sediment metagenome</name>
    <dbReference type="NCBI Taxonomy" id="412755"/>
    <lineage>
        <taxon>unclassified sequences</taxon>
        <taxon>metagenomes</taxon>
        <taxon>ecological metagenomes</taxon>
    </lineage>
</organism>
<feature type="non-terminal residue" evidence="1">
    <location>
        <position position="1"/>
    </location>
</feature>
<accession>X1CJD6</accession>
<dbReference type="SUPFAM" id="SSF48208">
    <property type="entry name" value="Six-hairpin glycosidases"/>
    <property type="match status" value="1"/>
</dbReference>
<evidence type="ECO:0000313" key="1">
    <source>
        <dbReference type="EMBL" id="GAG93152.1"/>
    </source>
</evidence>
<gene>
    <name evidence="1" type="ORF">S01H4_38648</name>
</gene>
<sequence>EDSHGRAVWSLGITVVLSKTKEFGDQALRIFDRAVSVLSEFKSPRALAFGLIGIHAYLARFGGDSKIRRFREKIANHLFELYCSNASDKWPWIENTLTYDNGKVPQALMMSGQWLQRGDMVKAGLRSLEWLIKVQKNPKGHFTPIGNFGWHLRNGEKARFDQQPLEAESILEACIEAFKITQDKKWIKEARHCLEWFLGRNDLNSSLYNYKTGGCYDALTSTGPNINQGAESTLAWLLTLLNMYSLDNLTEIDLTEQISE</sequence>
<protein>
    <submittedName>
        <fullName evidence="1">Uncharacterized protein</fullName>
    </submittedName>
</protein>
<comment type="caution">
    <text evidence="1">The sequence shown here is derived from an EMBL/GenBank/DDBJ whole genome shotgun (WGS) entry which is preliminary data.</text>
</comment>
<dbReference type="GO" id="GO:0005975">
    <property type="term" value="P:carbohydrate metabolic process"/>
    <property type="evidence" value="ECO:0007669"/>
    <property type="project" value="InterPro"/>
</dbReference>
<reference evidence="1" key="1">
    <citation type="journal article" date="2014" name="Front. Microbiol.">
        <title>High frequency of phylogenetically diverse reductive dehalogenase-homologous genes in deep subseafloor sedimentary metagenomes.</title>
        <authorList>
            <person name="Kawai M."/>
            <person name="Futagami T."/>
            <person name="Toyoda A."/>
            <person name="Takaki Y."/>
            <person name="Nishi S."/>
            <person name="Hori S."/>
            <person name="Arai W."/>
            <person name="Tsubouchi T."/>
            <person name="Morono Y."/>
            <person name="Uchiyama I."/>
            <person name="Ito T."/>
            <person name="Fujiyama A."/>
            <person name="Inagaki F."/>
            <person name="Takami H."/>
        </authorList>
    </citation>
    <scope>NUCLEOTIDE SEQUENCE</scope>
    <source>
        <strain evidence="1">Expedition CK06-06</strain>
    </source>
</reference>